<organism evidence="1">
    <name type="scientific">Vibrio genomosp. F6</name>
    <dbReference type="NCBI Taxonomy" id="723172"/>
    <lineage>
        <taxon>Bacteria</taxon>
        <taxon>Pseudomonadati</taxon>
        <taxon>Pseudomonadota</taxon>
        <taxon>Gammaproteobacteria</taxon>
        <taxon>Vibrionales</taxon>
        <taxon>Vibrionaceae</taxon>
        <taxon>Vibrio</taxon>
    </lineage>
</organism>
<dbReference type="AlphaFoldDB" id="A0A0H4A0W5"/>
<evidence type="ECO:0000313" key="1">
    <source>
        <dbReference type="EMBL" id="AKN39386.1"/>
    </source>
</evidence>
<sequence>MSFAGIDESTLFIASCPASLDDFLKTPIAAHKHVYCSYSLSWLDYGLRKQLNKQGVESISFQDSPTLYPPFDKH</sequence>
<reference evidence="1" key="1">
    <citation type="journal article" date="2015" name="MBio">
        <title>Eco-Evolutionary Dynamics of Episomes among Ecologically Cohesive Bacterial Populations.</title>
        <authorList>
            <person name="Xue H."/>
            <person name="Cordero O.X."/>
            <person name="Camas F.M."/>
            <person name="Trimble W."/>
            <person name="Meyer F."/>
            <person name="Guglielmini J."/>
            <person name="Rocha E.P."/>
            <person name="Polz M.F."/>
        </authorList>
    </citation>
    <scope>NUCLEOTIDE SEQUENCE</scope>
    <source>
        <strain evidence="1">FF_110</strain>
    </source>
</reference>
<proteinExistence type="predicted"/>
<name>A0A0H4A0W5_9VIBR</name>
<accession>A0A0H4A0W5</accession>
<protein>
    <submittedName>
        <fullName evidence="1">Uncharacterized protein</fullName>
    </submittedName>
</protein>
<dbReference type="EMBL" id="KP795645">
    <property type="protein sequence ID" value="AKN39386.1"/>
    <property type="molecule type" value="Genomic_DNA"/>
</dbReference>